<dbReference type="InterPro" id="IPR036291">
    <property type="entry name" value="NAD(P)-bd_dom_sf"/>
</dbReference>
<reference evidence="4" key="1">
    <citation type="submission" date="2014-02" db="EMBL/GenBank/DDBJ databases">
        <authorList>
            <person name="Genoscope - CEA"/>
        </authorList>
    </citation>
    <scope>NUCLEOTIDE SEQUENCE</scope>
    <source>
        <strain evidence="4">LS3</strain>
    </source>
</reference>
<dbReference type="PANTHER" id="PTHR10366:SF564">
    <property type="entry name" value="STEROL-4-ALPHA-CARBOXYLATE 3-DEHYDROGENASE, DECARBOXYLATING"/>
    <property type="match status" value="1"/>
</dbReference>
<dbReference type="Gene3D" id="3.40.50.720">
    <property type="entry name" value="NAD(P)-binding Rossmann-like Domain"/>
    <property type="match status" value="1"/>
</dbReference>
<accession>A0A060T4V0</accession>
<dbReference type="EMBL" id="HG937692">
    <property type="protein sequence ID" value="CDP35993.1"/>
    <property type="molecule type" value="Genomic_DNA"/>
</dbReference>
<reference evidence="4" key="2">
    <citation type="submission" date="2014-06" db="EMBL/GenBank/DDBJ databases">
        <title>The complete genome of Blastobotrys (Arxula) adeninivorans LS3 - a yeast of biotechnological interest.</title>
        <authorList>
            <person name="Kunze G."/>
            <person name="Gaillardin C."/>
            <person name="Czernicka M."/>
            <person name="Durrens P."/>
            <person name="Martin T."/>
            <person name="Boer E."/>
            <person name="Gabaldon T."/>
            <person name="Cruz J."/>
            <person name="Talla E."/>
            <person name="Marck C."/>
            <person name="Goffeau A."/>
            <person name="Barbe V."/>
            <person name="Baret P."/>
            <person name="Baronian K."/>
            <person name="Beier S."/>
            <person name="Bleykasten C."/>
            <person name="Bode R."/>
            <person name="Casaregola S."/>
            <person name="Despons L."/>
            <person name="Fairhead C."/>
            <person name="Giersberg M."/>
            <person name="Gierski P."/>
            <person name="Hahnel U."/>
            <person name="Hartmann A."/>
            <person name="Jankowska D."/>
            <person name="Jubin C."/>
            <person name="Jung P."/>
            <person name="Lafontaine I."/>
            <person name="Leh-Louis V."/>
            <person name="Lemaire M."/>
            <person name="Marcet-Houben M."/>
            <person name="Mascher M."/>
            <person name="Morel G."/>
            <person name="Richard G.-F."/>
            <person name="Riechen J."/>
            <person name="Sacerdot C."/>
            <person name="Sarkar A."/>
            <person name="Savel G."/>
            <person name="Schacherer J."/>
            <person name="Sherman D."/>
            <person name="Straub M.-L."/>
            <person name="Stein N."/>
            <person name="Thierry A."/>
            <person name="Trautwein-Schult A."/>
            <person name="Westhof E."/>
            <person name="Worch S."/>
            <person name="Dujon B."/>
            <person name="Souciet J.-L."/>
            <person name="Wincker P."/>
            <person name="Scholz U."/>
            <person name="Neuveglise N."/>
        </authorList>
    </citation>
    <scope>NUCLEOTIDE SEQUENCE</scope>
    <source>
        <strain evidence="4">LS3</strain>
    </source>
</reference>
<dbReference type="FunFam" id="3.40.50.720:FF:000191">
    <property type="entry name" value="Methylglyoxal reductase (NADPH-dependent)"/>
    <property type="match status" value="1"/>
</dbReference>
<gene>
    <name evidence="4" type="ORF">GNLVRS02_ARAD1B02860g</name>
</gene>
<name>A0A060T4V0_BLAAD</name>
<dbReference type="CDD" id="cd05227">
    <property type="entry name" value="AR_SDR_e"/>
    <property type="match status" value="1"/>
</dbReference>
<dbReference type="SUPFAM" id="SSF51735">
    <property type="entry name" value="NAD(P)-binding Rossmann-fold domains"/>
    <property type="match status" value="1"/>
</dbReference>
<dbReference type="AlphaFoldDB" id="A0A060T4V0"/>
<protein>
    <submittedName>
        <fullName evidence="4">ARAD1B02860p</fullName>
    </submittedName>
</protein>
<sequence>MTVLLTGASGFIAAHVLDILVKKGFTIVATVRNQEKADWIKKLYPDAPIKIEFVEDIAKDGAFDQTFINNPEINYVLHTASPFYRNPKDPEAEILNPAIKGTTGILHSIKRHGPNVKHVVVTSSFAAILNSYKFPDAADYNEKSWNPITYEDSLNPAKTYTGSKKLAEKALWDFLESEKPSFTASTVNPVLVFGEILHKINSPDAINTSNKEVYKLLHSEAGSTESHRESRMTYVDVRDVAEAHVIAIEKPEEAAGKRWLCVNGSYDNQEILDIINRNFPELKGKIAVGQPYTEQEAKEAAANWGPRVDNSVTREQTGIKFKGLEQTVVETVKSLQELDKQWGTSV</sequence>
<dbReference type="Pfam" id="PF01370">
    <property type="entry name" value="Epimerase"/>
    <property type="match status" value="1"/>
</dbReference>
<feature type="domain" description="NAD-dependent epimerase/dehydratase" evidence="3">
    <location>
        <begin position="3"/>
        <end position="256"/>
    </location>
</feature>
<dbReference type="GO" id="GO:0016616">
    <property type="term" value="F:oxidoreductase activity, acting on the CH-OH group of donors, NAD or NADP as acceptor"/>
    <property type="evidence" value="ECO:0007669"/>
    <property type="project" value="TreeGrafter"/>
</dbReference>
<dbReference type="InterPro" id="IPR001509">
    <property type="entry name" value="Epimerase_deHydtase"/>
</dbReference>
<proteinExistence type="inferred from homology"/>
<dbReference type="PANTHER" id="PTHR10366">
    <property type="entry name" value="NAD DEPENDENT EPIMERASE/DEHYDRATASE"/>
    <property type="match status" value="1"/>
</dbReference>
<keyword evidence="1" id="KW-0560">Oxidoreductase</keyword>
<dbReference type="PhylomeDB" id="A0A060T4V0"/>
<comment type="similarity">
    <text evidence="2">Belongs to the NAD(P)-dependent epimerase/dehydratase family. Dihydroflavonol-4-reductase subfamily.</text>
</comment>
<dbReference type="InterPro" id="IPR050425">
    <property type="entry name" value="NAD(P)_dehydrat-like"/>
</dbReference>
<evidence type="ECO:0000256" key="2">
    <source>
        <dbReference type="ARBA" id="ARBA00023445"/>
    </source>
</evidence>
<evidence type="ECO:0000259" key="3">
    <source>
        <dbReference type="Pfam" id="PF01370"/>
    </source>
</evidence>
<evidence type="ECO:0000313" key="4">
    <source>
        <dbReference type="EMBL" id="CDP35993.1"/>
    </source>
</evidence>
<evidence type="ECO:0000256" key="1">
    <source>
        <dbReference type="ARBA" id="ARBA00023002"/>
    </source>
</evidence>
<organism evidence="4">
    <name type="scientific">Blastobotrys adeninivorans</name>
    <name type="common">Yeast</name>
    <name type="synonym">Arxula adeninivorans</name>
    <dbReference type="NCBI Taxonomy" id="409370"/>
    <lineage>
        <taxon>Eukaryota</taxon>
        <taxon>Fungi</taxon>
        <taxon>Dikarya</taxon>
        <taxon>Ascomycota</taxon>
        <taxon>Saccharomycotina</taxon>
        <taxon>Dipodascomycetes</taxon>
        <taxon>Dipodascales</taxon>
        <taxon>Trichomonascaceae</taxon>
        <taxon>Blastobotrys</taxon>
    </lineage>
</organism>